<dbReference type="OrthoDB" id="2751948at2759"/>
<evidence type="ECO:0000313" key="2">
    <source>
        <dbReference type="Proteomes" id="UP000193067"/>
    </source>
</evidence>
<dbReference type="InterPro" id="IPR046521">
    <property type="entry name" value="DUF6698"/>
</dbReference>
<dbReference type="Proteomes" id="UP000193067">
    <property type="component" value="Unassembled WGS sequence"/>
</dbReference>
<accession>A0A1Y2IN66</accession>
<organism evidence="1 2">
    <name type="scientific">Trametes coccinea (strain BRFM310)</name>
    <name type="common">Pycnoporus coccineus</name>
    <dbReference type="NCBI Taxonomy" id="1353009"/>
    <lineage>
        <taxon>Eukaryota</taxon>
        <taxon>Fungi</taxon>
        <taxon>Dikarya</taxon>
        <taxon>Basidiomycota</taxon>
        <taxon>Agaricomycotina</taxon>
        <taxon>Agaricomycetes</taxon>
        <taxon>Polyporales</taxon>
        <taxon>Polyporaceae</taxon>
        <taxon>Trametes</taxon>
    </lineage>
</organism>
<evidence type="ECO:0000313" key="1">
    <source>
        <dbReference type="EMBL" id="OSD02555.1"/>
    </source>
</evidence>
<keyword evidence="2" id="KW-1185">Reference proteome</keyword>
<reference evidence="1 2" key="1">
    <citation type="journal article" date="2015" name="Biotechnol. Biofuels">
        <title>Enhanced degradation of softwood versus hardwood by the white-rot fungus Pycnoporus coccineus.</title>
        <authorList>
            <person name="Couturier M."/>
            <person name="Navarro D."/>
            <person name="Chevret D."/>
            <person name="Henrissat B."/>
            <person name="Piumi F."/>
            <person name="Ruiz-Duenas F.J."/>
            <person name="Martinez A.T."/>
            <person name="Grigoriev I.V."/>
            <person name="Riley R."/>
            <person name="Lipzen A."/>
            <person name="Berrin J.G."/>
            <person name="Master E.R."/>
            <person name="Rosso M.N."/>
        </authorList>
    </citation>
    <scope>NUCLEOTIDE SEQUENCE [LARGE SCALE GENOMIC DNA]</scope>
    <source>
        <strain evidence="1 2">BRFM310</strain>
    </source>
</reference>
<protein>
    <submittedName>
        <fullName evidence="1">Uncharacterized protein</fullName>
    </submittedName>
</protein>
<sequence>MFFCRFLTRLAGGYEHLYQAARLLPRIVGAYVDYNTVMSKGLANYGTYSSDDPDYLERVFNEYWEVRFYFRKINKAFPGLTDHHRYLCEDADLVTKMAKFMSTIAAKARSDDAGRVRRYIYEIAGWTDEALKTKCERGFNHIVTGRLLCPVTQLDTFDEDPQDFCRGVRDLRDKRFWVTGDDWPMFLYDMDEHSPGDITAGLFRSELLLKATSTGRKKPKGKPPVLNRFDNPTGTFTIYAIIYVACLVRHALNTHADWTDDDGDFCGLKFVRTLLTLTIRNIDWQDKLTCWYKRY</sequence>
<gene>
    <name evidence="1" type="ORF">PYCCODRAFT_1367286</name>
</gene>
<dbReference type="AlphaFoldDB" id="A0A1Y2IN66"/>
<dbReference type="STRING" id="1353009.A0A1Y2IN66"/>
<name>A0A1Y2IN66_TRAC3</name>
<proteinExistence type="predicted"/>
<dbReference type="Pfam" id="PF20414">
    <property type="entry name" value="DUF6698"/>
    <property type="match status" value="1"/>
</dbReference>
<dbReference type="EMBL" id="KZ084104">
    <property type="protein sequence ID" value="OSD02555.1"/>
    <property type="molecule type" value="Genomic_DNA"/>
</dbReference>